<accession>A0A7S3LFH3</accession>
<evidence type="ECO:0000313" key="8">
    <source>
        <dbReference type="EMBL" id="CAE0419685.1"/>
    </source>
</evidence>
<evidence type="ECO:0000256" key="5">
    <source>
        <dbReference type="ARBA" id="ARBA00036813"/>
    </source>
</evidence>
<feature type="domain" description="AMP-dependent synthetase/ligase" evidence="7">
    <location>
        <begin position="99"/>
        <end position="538"/>
    </location>
</feature>
<dbReference type="GO" id="GO:0016020">
    <property type="term" value="C:membrane"/>
    <property type="evidence" value="ECO:0007669"/>
    <property type="project" value="TreeGrafter"/>
</dbReference>
<keyword evidence="2" id="KW-0436">Ligase</keyword>
<keyword evidence="6" id="KW-0812">Transmembrane</keyword>
<keyword evidence="6" id="KW-1133">Transmembrane helix</keyword>
<keyword evidence="6" id="KW-0472">Membrane</keyword>
<dbReference type="GO" id="GO:0005524">
    <property type="term" value="F:ATP binding"/>
    <property type="evidence" value="ECO:0007669"/>
    <property type="project" value="UniProtKB-KW"/>
</dbReference>
<dbReference type="EMBL" id="HBIM01022171">
    <property type="protein sequence ID" value="CAE0419685.1"/>
    <property type="molecule type" value="Transcribed_RNA"/>
</dbReference>
<evidence type="ECO:0000256" key="6">
    <source>
        <dbReference type="SAM" id="Phobius"/>
    </source>
</evidence>
<sequence>MSPILYPVKLLLIAIDLAITLLTFGWVGALKKFFTAEPLRTVPVADDESHRVDPRFKGKLSETPREGVSTLYDLAADAFTRYGGRNCMGTREYLGWKVPNKVKQFGDVSWRTFAEAGEAAHKFGAALRAAGIVPGPSTTSLDPVKESSRIAIFENTCADWLIACMGAFTQSATVVTVYATLGADAVVEAVVDNKCAVIVCNKKDVKKLLANIGKMSTLKTIVYTNDLVGPDDVVEIPKPPNGVTIKSMEDFIAGGNTDTYPPTPPKPDTPAVIMYTSGSTGKPKGVVINHRQILGAVASGEIALGIRPGEDVYLAYLPLAHIMELMAEFVMISQGCTLCYADPRSLSATGSYPIGALEEFSPTLMVGVPKIWDSLKKGIMAKVGAGSPVAQFLVKTAIEWRTFALKNGFDTPLFKALVFKKFAKAVGGKLRMGVSGGGPCNIEVQDFVRTAFGITFVQGYGLTETCAGITIQAMDDTRGGIAGVLIPSVECKLESTPEICDKGGIPYMSTDRTDVEGNKIFGRGEIVVRGTNITSGYYMMKDKTKEEFKEDGWFHTGDIGQFMSDGSLRIVDRKKNLVKLKGGEYIALEKMEMTYGNCEFVDAIGGGVCCYGDGDMDRPVAMMQVSEPVAMKWAKTRGVTGDFEAVLKSKELYDAVMESLKAEHAKSDLSHLEKLVGVALLNNPWTPENGCLTAANKLQRRAVVQQFEKEFKEVKQKGVFH</sequence>
<dbReference type="GO" id="GO:0005783">
    <property type="term" value="C:endoplasmic reticulum"/>
    <property type="evidence" value="ECO:0007669"/>
    <property type="project" value="TreeGrafter"/>
</dbReference>
<dbReference type="InterPro" id="IPR042099">
    <property type="entry name" value="ANL_N_sf"/>
</dbReference>
<comment type="similarity">
    <text evidence="1">Belongs to the ATP-dependent AMP-binding enzyme family.</text>
</comment>
<keyword evidence="3" id="KW-0547">Nucleotide-binding</keyword>
<organism evidence="8">
    <name type="scientific">Amphora coffeiformis</name>
    <dbReference type="NCBI Taxonomy" id="265554"/>
    <lineage>
        <taxon>Eukaryota</taxon>
        <taxon>Sar</taxon>
        <taxon>Stramenopiles</taxon>
        <taxon>Ochrophyta</taxon>
        <taxon>Bacillariophyta</taxon>
        <taxon>Bacillariophyceae</taxon>
        <taxon>Bacillariophycidae</taxon>
        <taxon>Thalassiophysales</taxon>
        <taxon>Catenulaceae</taxon>
        <taxon>Amphora</taxon>
    </lineage>
</organism>
<keyword evidence="4" id="KW-0067">ATP-binding</keyword>
<evidence type="ECO:0000256" key="3">
    <source>
        <dbReference type="ARBA" id="ARBA00022741"/>
    </source>
</evidence>
<dbReference type="AlphaFoldDB" id="A0A7S3LFH3"/>
<dbReference type="Pfam" id="PF00501">
    <property type="entry name" value="AMP-binding"/>
    <property type="match status" value="1"/>
</dbReference>
<comment type="catalytic activity">
    <reaction evidence="5">
        <text>a long-chain fatty acid + ATP + CoA = a long-chain fatty acyl-CoA + AMP + diphosphate</text>
        <dbReference type="Rhea" id="RHEA:15421"/>
        <dbReference type="ChEBI" id="CHEBI:30616"/>
        <dbReference type="ChEBI" id="CHEBI:33019"/>
        <dbReference type="ChEBI" id="CHEBI:57287"/>
        <dbReference type="ChEBI" id="CHEBI:57560"/>
        <dbReference type="ChEBI" id="CHEBI:83139"/>
        <dbReference type="ChEBI" id="CHEBI:456215"/>
        <dbReference type="EC" id="6.2.1.3"/>
    </reaction>
</comment>
<dbReference type="InterPro" id="IPR000873">
    <property type="entry name" value="AMP-dep_synth/lig_dom"/>
</dbReference>
<evidence type="ECO:0000256" key="1">
    <source>
        <dbReference type="ARBA" id="ARBA00006432"/>
    </source>
</evidence>
<reference evidence="8" key="1">
    <citation type="submission" date="2021-01" db="EMBL/GenBank/DDBJ databases">
        <authorList>
            <person name="Corre E."/>
            <person name="Pelletier E."/>
            <person name="Niang G."/>
            <person name="Scheremetjew M."/>
            <person name="Finn R."/>
            <person name="Kale V."/>
            <person name="Holt S."/>
            <person name="Cochrane G."/>
            <person name="Meng A."/>
            <person name="Brown T."/>
            <person name="Cohen L."/>
        </authorList>
    </citation>
    <scope>NUCLEOTIDE SEQUENCE</scope>
    <source>
        <strain evidence="8">CCMP127</strain>
    </source>
</reference>
<dbReference type="GO" id="GO:0004467">
    <property type="term" value="F:long-chain fatty acid-CoA ligase activity"/>
    <property type="evidence" value="ECO:0007669"/>
    <property type="project" value="UniProtKB-EC"/>
</dbReference>
<name>A0A7S3LFH3_9STRA</name>
<dbReference type="PROSITE" id="PS00455">
    <property type="entry name" value="AMP_BINDING"/>
    <property type="match status" value="1"/>
</dbReference>
<dbReference type="InterPro" id="IPR020845">
    <property type="entry name" value="AMP-binding_CS"/>
</dbReference>
<dbReference type="PANTHER" id="PTHR43272:SF83">
    <property type="entry name" value="ACYL-COA SYNTHETASE LONG-CHAIN, ISOFORM J"/>
    <property type="match status" value="1"/>
</dbReference>
<evidence type="ECO:0000259" key="7">
    <source>
        <dbReference type="Pfam" id="PF00501"/>
    </source>
</evidence>
<dbReference type="Gene3D" id="3.40.50.12780">
    <property type="entry name" value="N-terminal domain of ligase-like"/>
    <property type="match status" value="1"/>
</dbReference>
<protein>
    <recommendedName>
        <fullName evidence="7">AMP-dependent synthetase/ligase domain-containing protein</fullName>
    </recommendedName>
</protein>
<proteinExistence type="inferred from homology"/>
<evidence type="ECO:0000256" key="2">
    <source>
        <dbReference type="ARBA" id="ARBA00022598"/>
    </source>
</evidence>
<dbReference type="PANTHER" id="PTHR43272">
    <property type="entry name" value="LONG-CHAIN-FATTY-ACID--COA LIGASE"/>
    <property type="match status" value="1"/>
</dbReference>
<evidence type="ECO:0000256" key="4">
    <source>
        <dbReference type="ARBA" id="ARBA00022840"/>
    </source>
</evidence>
<feature type="transmembrane region" description="Helical" evidence="6">
    <location>
        <begin position="6"/>
        <end position="30"/>
    </location>
</feature>
<gene>
    <name evidence="8" type="ORF">ACOF00016_LOCUS16500</name>
</gene>
<dbReference type="SUPFAM" id="SSF56801">
    <property type="entry name" value="Acetyl-CoA synthetase-like"/>
    <property type="match status" value="1"/>
</dbReference>